<dbReference type="PANTHER" id="PTHR35792:SF1">
    <property type="entry name" value="SLL0268 PROTEIN"/>
    <property type="match status" value="1"/>
</dbReference>
<dbReference type="InterPro" id="IPR052928">
    <property type="entry name" value="Desiccation-related_membrane"/>
</dbReference>
<dbReference type="AlphaFoldDB" id="A0A1Y4QYS2"/>
<evidence type="ECO:0000256" key="2">
    <source>
        <dbReference type="SAM" id="Phobius"/>
    </source>
</evidence>
<keyword evidence="2" id="KW-0472">Membrane</keyword>
<feature type="compositionally biased region" description="Polar residues" evidence="1">
    <location>
        <begin position="177"/>
        <end position="189"/>
    </location>
</feature>
<reference evidence="4" key="1">
    <citation type="submission" date="2017-04" db="EMBL/GenBank/DDBJ databases">
        <title>Function of individual gut microbiota members based on whole genome sequencing of pure cultures obtained from chicken caecum.</title>
        <authorList>
            <person name="Medvecky M."/>
            <person name="Cejkova D."/>
            <person name="Polansky O."/>
            <person name="Karasova D."/>
            <person name="Kubasova T."/>
            <person name="Cizek A."/>
            <person name="Rychlik I."/>
        </authorList>
    </citation>
    <scope>NUCLEOTIDE SEQUENCE [LARGE SCALE GENOMIC DNA]</scope>
    <source>
        <strain evidence="4">An144</strain>
    </source>
</reference>
<evidence type="ECO:0008006" key="5">
    <source>
        <dbReference type="Google" id="ProtNLM"/>
    </source>
</evidence>
<accession>A0A1Y4QYS2</accession>
<keyword evidence="2" id="KW-1133">Transmembrane helix</keyword>
<dbReference type="RefSeq" id="WP_087215102.1">
    <property type="nucleotide sequence ID" value="NZ_NFLC01000013.1"/>
</dbReference>
<evidence type="ECO:0000313" key="4">
    <source>
        <dbReference type="Proteomes" id="UP000196074"/>
    </source>
</evidence>
<organism evidence="3 4">
    <name type="scientific">Enterococcus cecorum</name>
    <dbReference type="NCBI Taxonomy" id="44008"/>
    <lineage>
        <taxon>Bacteria</taxon>
        <taxon>Bacillati</taxon>
        <taxon>Bacillota</taxon>
        <taxon>Bacilli</taxon>
        <taxon>Lactobacillales</taxon>
        <taxon>Enterococcaceae</taxon>
        <taxon>Enterococcus</taxon>
    </lineage>
</organism>
<evidence type="ECO:0000256" key="1">
    <source>
        <dbReference type="SAM" id="MobiDB-lite"/>
    </source>
</evidence>
<sequence>MGKNSGFLLGALIGGSAAAITALLLAPESGKELRARLAKQLDDVLDSTADYNDQVVDKADDLKKLAQAKVIQLTKQSEEITNLLKEKTGVATNELYADLKDQVVDLTNKVKQSVQDLDLSNKLSDVAVSEDVEPKDEDIILDFEALASEDETDDEKDIVVGKIEDLIEQVASEEPVNESQQNDETQTDVLDSEDSELEEK</sequence>
<dbReference type="Proteomes" id="UP000196074">
    <property type="component" value="Unassembled WGS sequence"/>
</dbReference>
<proteinExistence type="predicted"/>
<name>A0A1Y4QYS2_9ENTE</name>
<feature type="transmembrane region" description="Helical" evidence="2">
    <location>
        <begin position="6"/>
        <end position="26"/>
    </location>
</feature>
<dbReference type="EMBL" id="NFLC01000013">
    <property type="protein sequence ID" value="OUQ10041.1"/>
    <property type="molecule type" value="Genomic_DNA"/>
</dbReference>
<feature type="compositionally biased region" description="Acidic residues" evidence="1">
    <location>
        <begin position="190"/>
        <end position="200"/>
    </location>
</feature>
<feature type="region of interest" description="Disordered" evidence="1">
    <location>
        <begin position="172"/>
        <end position="200"/>
    </location>
</feature>
<protein>
    <recommendedName>
        <fullName evidence="5">General stress protein</fullName>
    </recommendedName>
</protein>
<keyword evidence="2" id="KW-0812">Transmembrane</keyword>
<comment type="caution">
    <text evidence="3">The sequence shown here is derived from an EMBL/GenBank/DDBJ whole genome shotgun (WGS) entry which is preliminary data.</text>
</comment>
<dbReference type="PANTHER" id="PTHR35792">
    <property type="entry name" value="GENERAL STRESS PROTEIN"/>
    <property type="match status" value="1"/>
</dbReference>
<gene>
    <name evidence="3" type="ORF">B5E88_07540</name>
</gene>
<dbReference type="Pfam" id="PF12732">
    <property type="entry name" value="YtxH"/>
    <property type="match status" value="1"/>
</dbReference>
<dbReference type="InterPro" id="IPR024623">
    <property type="entry name" value="YtxH"/>
</dbReference>
<evidence type="ECO:0000313" key="3">
    <source>
        <dbReference type="EMBL" id="OUQ10041.1"/>
    </source>
</evidence>